<evidence type="ECO:0000313" key="1">
    <source>
        <dbReference type="EMBL" id="KAK4760483.1"/>
    </source>
</evidence>
<comment type="caution">
    <text evidence="1">The sequence shown here is derived from an EMBL/GenBank/DDBJ whole genome shotgun (WGS) entry which is preliminary data.</text>
</comment>
<reference evidence="1 2" key="1">
    <citation type="journal article" date="2023" name="Hortic Res">
        <title>Pangenome of water caltrop reveals structural variations and asymmetric subgenome divergence after allopolyploidization.</title>
        <authorList>
            <person name="Zhang X."/>
            <person name="Chen Y."/>
            <person name="Wang L."/>
            <person name="Yuan Y."/>
            <person name="Fang M."/>
            <person name="Shi L."/>
            <person name="Lu R."/>
            <person name="Comes H.P."/>
            <person name="Ma Y."/>
            <person name="Chen Y."/>
            <person name="Huang G."/>
            <person name="Zhou Y."/>
            <person name="Zheng Z."/>
            <person name="Qiu Y."/>
        </authorList>
    </citation>
    <scope>NUCLEOTIDE SEQUENCE [LARGE SCALE GENOMIC DNA]</scope>
    <source>
        <tissue evidence="1">Roots</tissue>
    </source>
</reference>
<sequence length="79" mass="9242">MLEEFKKAKYQDQGGTGSTKMSYYKEIEEIIRDRRMNNQYKSPTPSTAKVDSFMRFTDEGTSSLLYLRGWKMLASNLDQ</sequence>
<keyword evidence="2" id="KW-1185">Reference proteome</keyword>
<dbReference type="AlphaFoldDB" id="A0AAN7K2U0"/>
<name>A0AAN7K2U0_9MYRT</name>
<dbReference type="EMBL" id="JAXIOK010000010">
    <property type="protein sequence ID" value="KAK4760483.1"/>
    <property type="molecule type" value="Genomic_DNA"/>
</dbReference>
<organism evidence="1 2">
    <name type="scientific">Trapa incisa</name>
    <dbReference type="NCBI Taxonomy" id="236973"/>
    <lineage>
        <taxon>Eukaryota</taxon>
        <taxon>Viridiplantae</taxon>
        <taxon>Streptophyta</taxon>
        <taxon>Embryophyta</taxon>
        <taxon>Tracheophyta</taxon>
        <taxon>Spermatophyta</taxon>
        <taxon>Magnoliopsida</taxon>
        <taxon>eudicotyledons</taxon>
        <taxon>Gunneridae</taxon>
        <taxon>Pentapetalae</taxon>
        <taxon>rosids</taxon>
        <taxon>malvids</taxon>
        <taxon>Myrtales</taxon>
        <taxon>Lythraceae</taxon>
        <taxon>Trapa</taxon>
    </lineage>
</organism>
<dbReference type="Proteomes" id="UP001345219">
    <property type="component" value="Chromosome 5"/>
</dbReference>
<protein>
    <submittedName>
        <fullName evidence="1">Uncharacterized protein</fullName>
    </submittedName>
</protein>
<proteinExistence type="predicted"/>
<accession>A0AAN7K2U0</accession>
<gene>
    <name evidence="1" type="ORF">SAY87_005376</name>
</gene>
<evidence type="ECO:0000313" key="2">
    <source>
        <dbReference type="Proteomes" id="UP001345219"/>
    </source>
</evidence>